<dbReference type="InterPro" id="IPR000408">
    <property type="entry name" value="Reg_chr_condens"/>
</dbReference>
<feature type="domain" description="CARDB" evidence="3">
    <location>
        <begin position="147"/>
        <end position="240"/>
    </location>
</feature>
<feature type="chain" id="PRO_5009532205" description="CARDB domain-containing protein" evidence="2">
    <location>
        <begin position="26"/>
        <end position="249"/>
    </location>
</feature>
<sequence length="249" mass="26828">MPKSKLILFILISLLFLLISGNASPAVSQIAAGKWHTIAINTDGTLWAWGDNRYGQLGNNTTSDRSFPVQIGTGKNWASVAAGSAHTVGIKTDGTLWAWGNNMFGQLGNGTLYKLSPIEILLEATAIPAEQAELKAVAVTCQKLIKAGRNLNIKTIGKNIGGENASSFKIAFYLSLNPDKSLEGDTSIGGKSVSELVKKKTKNIVYLWNVPKTTAKGSYYIKTVWDSENVVNESDENNNIGVSKKIIIK</sequence>
<dbReference type="PROSITE" id="PS00626">
    <property type="entry name" value="RCC1_2"/>
    <property type="match status" value="1"/>
</dbReference>
<comment type="caution">
    <text evidence="4">The sequence shown here is derived from an EMBL/GenBank/DDBJ whole genome shotgun (WGS) entry which is preliminary data.</text>
</comment>
<keyword evidence="2" id="KW-0732">Signal</keyword>
<dbReference type="AlphaFoldDB" id="A0A1F7RKY0"/>
<dbReference type="PANTHER" id="PTHR22870:SF408">
    <property type="entry name" value="OS09G0560450 PROTEIN"/>
    <property type="match status" value="1"/>
</dbReference>
<dbReference type="PANTHER" id="PTHR22870">
    <property type="entry name" value="REGULATOR OF CHROMOSOME CONDENSATION"/>
    <property type="match status" value="1"/>
</dbReference>
<name>A0A1F7RKY0_9BACT</name>
<dbReference type="EMBL" id="MGDB01000055">
    <property type="protein sequence ID" value="OGL42192.1"/>
    <property type="molecule type" value="Genomic_DNA"/>
</dbReference>
<dbReference type="PRINTS" id="PR00633">
    <property type="entry name" value="RCCNDNSATION"/>
</dbReference>
<dbReference type="InterPro" id="IPR013783">
    <property type="entry name" value="Ig-like_fold"/>
</dbReference>
<dbReference type="Gene3D" id="2.130.10.30">
    <property type="entry name" value="Regulator of chromosome condensation 1/beta-lactamase-inhibitor protein II"/>
    <property type="match status" value="1"/>
</dbReference>
<gene>
    <name evidence="4" type="ORF">A2042_00665</name>
</gene>
<dbReference type="PROSITE" id="PS50012">
    <property type="entry name" value="RCC1_3"/>
    <property type="match status" value="1"/>
</dbReference>
<proteinExistence type="predicted"/>
<evidence type="ECO:0000259" key="3">
    <source>
        <dbReference type="Pfam" id="PF07705"/>
    </source>
</evidence>
<feature type="signal peptide" evidence="2">
    <location>
        <begin position="1"/>
        <end position="25"/>
    </location>
</feature>
<dbReference type="InterPro" id="IPR009091">
    <property type="entry name" value="RCC1/BLIP-II"/>
</dbReference>
<evidence type="ECO:0000256" key="1">
    <source>
        <dbReference type="ARBA" id="ARBA00022737"/>
    </source>
</evidence>
<protein>
    <recommendedName>
        <fullName evidence="3">CARDB domain-containing protein</fullName>
    </recommendedName>
</protein>
<keyword evidence="1" id="KW-0677">Repeat</keyword>
<dbReference type="InterPro" id="IPR011635">
    <property type="entry name" value="CARDB"/>
</dbReference>
<evidence type="ECO:0000256" key="2">
    <source>
        <dbReference type="SAM" id="SignalP"/>
    </source>
</evidence>
<dbReference type="Proteomes" id="UP000178526">
    <property type="component" value="Unassembled WGS sequence"/>
</dbReference>
<dbReference type="Gene3D" id="2.60.40.10">
    <property type="entry name" value="Immunoglobulins"/>
    <property type="match status" value="1"/>
</dbReference>
<dbReference type="SUPFAM" id="SSF50985">
    <property type="entry name" value="RCC1/BLIP-II"/>
    <property type="match status" value="1"/>
</dbReference>
<dbReference type="Pfam" id="PF00415">
    <property type="entry name" value="RCC1"/>
    <property type="match status" value="2"/>
</dbReference>
<accession>A0A1F7RKY0</accession>
<organism evidence="4 5">
    <name type="scientific">Candidatus Schekmanbacteria bacterium GWA2_38_11</name>
    <dbReference type="NCBI Taxonomy" id="1817876"/>
    <lineage>
        <taxon>Bacteria</taxon>
        <taxon>Candidatus Schekmaniibacteriota</taxon>
    </lineage>
</organism>
<dbReference type="Pfam" id="PF07705">
    <property type="entry name" value="CARDB"/>
    <property type="match status" value="1"/>
</dbReference>
<dbReference type="InterPro" id="IPR051210">
    <property type="entry name" value="Ub_ligase/GEF_domain"/>
</dbReference>
<evidence type="ECO:0000313" key="4">
    <source>
        <dbReference type="EMBL" id="OGL42192.1"/>
    </source>
</evidence>
<evidence type="ECO:0000313" key="5">
    <source>
        <dbReference type="Proteomes" id="UP000178526"/>
    </source>
</evidence>
<reference evidence="4 5" key="1">
    <citation type="journal article" date="2016" name="Nat. Commun.">
        <title>Thousands of microbial genomes shed light on interconnected biogeochemical processes in an aquifer system.</title>
        <authorList>
            <person name="Anantharaman K."/>
            <person name="Brown C.T."/>
            <person name="Hug L.A."/>
            <person name="Sharon I."/>
            <person name="Castelle C.J."/>
            <person name="Probst A.J."/>
            <person name="Thomas B.C."/>
            <person name="Singh A."/>
            <person name="Wilkins M.J."/>
            <person name="Karaoz U."/>
            <person name="Brodie E.L."/>
            <person name="Williams K.H."/>
            <person name="Hubbard S.S."/>
            <person name="Banfield J.F."/>
        </authorList>
    </citation>
    <scope>NUCLEOTIDE SEQUENCE [LARGE SCALE GENOMIC DNA]</scope>
</reference>